<dbReference type="InterPro" id="IPR029526">
    <property type="entry name" value="PGBD"/>
</dbReference>
<name>A0A8S3XYG9_PARAO</name>
<dbReference type="OrthoDB" id="122438at2759"/>
<dbReference type="Proteomes" id="UP000691718">
    <property type="component" value="Unassembled WGS sequence"/>
</dbReference>
<dbReference type="AlphaFoldDB" id="A0A8S3XYG9"/>
<dbReference type="PANTHER" id="PTHR47272">
    <property type="entry name" value="DDE_TNP_1_7 DOMAIN-CONTAINING PROTEIN"/>
    <property type="match status" value="1"/>
</dbReference>
<organism evidence="2 3">
    <name type="scientific">Parnassius apollo</name>
    <name type="common">Apollo butterfly</name>
    <name type="synonym">Papilio apollo</name>
    <dbReference type="NCBI Taxonomy" id="110799"/>
    <lineage>
        <taxon>Eukaryota</taxon>
        <taxon>Metazoa</taxon>
        <taxon>Ecdysozoa</taxon>
        <taxon>Arthropoda</taxon>
        <taxon>Hexapoda</taxon>
        <taxon>Insecta</taxon>
        <taxon>Pterygota</taxon>
        <taxon>Neoptera</taxon>
        <taxon>Endopterygota</taxon>
        <taxon>Lepidoptera</taxon>
        <taxon>Glossata</taxon>
        <taxon>Ditrysia</taxon>
        <taxon>Papilionoidea</taxon>
        <taxon>Papilionidae</taxon>
        <taxon>Parnassiinae</taxon>
        <taxon>Parnassini</taxon>
        <taxon>Parnassius</taxon>
        <taxon>Parnassius</taxon>
    </lineage>
</organism>
<evidence type="ECO:0000313" key="3">
    <source>
        <dbReference type="Proteomes" id="UP000691718"/>
    </source>
</evidence>
<gene>
    <name evidence="2" type="ORF">PAPOLLO_LOCUS23458</name>
</gene>
<sequence length="282" mass="32705">MKLCLNVPFEKYLCVDELICSTKARHNLKRYNPKKPHKWGYKIYVLNGVSGFAYKFEPETGAENVVEPNEPNLGSAANVIVRLAREFPRNQNYRLYFDNYFTSLLLLEYFAKQGILSLGTIRRNRIPDCKLPAEKEISKKERGYSVEYVACVQGTDISRVARKDSKMVTLALSFVGELPKSQVSRYDKPHKRYVTIDRPNVVGEYNRHMGGVDLIDSIMGRYKIKLRSKRWQVRMFYHFLDLAMSNAWLLYKRVYKTKNTNGPLLSSADFREEIGTVLCKMG</sequence>
<protein>
    <submittedName>
        <fullName evidence="2">(apollo) hypothetical protein</fullName>
    </submittedName>
</protein>
<dbReference type="Pfam" id="PF13843">
    <property type="entry name" value="DDE_Tnp_1_7"/>
    <property type="match status" value="1"/>
</dbReference>
<dbReference type="EMBL" id="CAJQZP010001435">
    <property type="protein sequence ID" value="CAG5046059.1"/>
    <property type="molecule type" value="Genomic_DNA"/>
</dbReference>
<evidence type="ECO:0000259" key="1">
    <source>
        <dbReference type="Pfam" id="PF13843"/>
    </source>
</evidence>
<evidence type="ECO:0000313" key="2">
    <source>
        <dbReference type="EMBL" id="CAG5046059.1"/>
    </source>
</evidence>
<accession>A0A8S3XYG9</accession>
<keyword evidence="3" id="KW-1185">Reference proteome</keyword>
<dbReference type="PANTHER" id="PTHR47272:SF2">
    <property type="entry name" value="PIGGYBAC TRANSPOSABLE ELEMENT-DERIVED PROTEIN 3-LIKE"/>
    <property type="match status" value="1"/>
</dbReference>
<reference evidence="2" key="1">
    <citation type="submission" date="2021-04" db="EMBL/GenBank/DDBJ databases">
        <authorList>
            <person name="Tunstrom K."/>
        </authorList>
    </citation>
    <scope>NUCLEOTIDE SEQUENCE</scope>
</reference>
<proteinExistence type="predicted"/>
<feature type="domain" description="PiggyBac transposable element-derived protein" evidence="1">
    <location>
        <begin position="9"/>
        <end position="248"/>
    </location>
</feature>
<comment type="caution">
    <text evidence="2">The sequence shown here is derived from an EMBL/GenBank/DDBJ whole genome shotgun (WGS) entry which is preliminary data.</text>
</comment>